<organism evidence="4 5">
    <name type="scientific">Cymbomonas tetramitiformis</name>
    <dbReference type="NCBI Taxonomy" id="36881"/>
    <lineage>
        <taxon>Eukaryota</taxon>
        <taxon>Viridiplantae</taxon>
        <taxon>Chlorophyta</taxon>
        <taxon>Pyramimonadophyceae</taxon>
        <taxon>Pyramimonadales</taxon>
        <taxon>Pyramimonadaceae</taxon>
        <taxon>Cymbomonas</taxon>
    </lineage>
</organism>
<dbReference type="SUPFAM" id="SSF110296">
    <property type="entry name" value="Oligoxyloglucan reducing end-specific cellobiohydrolase"/>
    <property type="match status" value="1"/>
</dbReference>
<dbReference type="Gene3D" id="2.130.10.10">
    <property type="entry name" value="YVTN repeat-like/Quinoprotein amine dehydrogenase"/>
    <property type="match status" value="1"/>
</dbReference>
<keyword evidence="5" id="KW-1185">Reference proteome</keyword>
<sequence length="329" mass="35567">MNYKRFLTQVCVVVQEDASSGAYSNTTEDLYDVTIFNSTGWAVGPRTTLTASSDSGITWTVLEAVYPPELLSADDFRAVSFASNSVGWVVASRRQLLYTDDGGLSWTGQAHPFSSKEGAEVHDIEAVSELDAWAVGDWGTVLRTENGGATWLDVSSKYMNHLYGISLLTRAYAFVCGEYGMVLQTSNWGKTWRRVLSPTPNHLYGIYGNVMWRPETGRQSVYAWAVGAQGVIISNAGHDARGGNWTFQPSCTSDDLHDVMMAGAEGFAVGDFGAMCYTTSGGDVWNTDFEAFITPGIHLLGLDFDGTGAEGDWPPAGLWAVGTKGDAPK</sequence>
<dbReference type="PANTHER" id="PTHR47199:SF2">
    <property type="entry name" value="PHOTOSYSTEM II STABILITY_ASSEMBLY FACTOR HCF136, CHLOROPLASTIC"/>
    <property type="match status" value="1"/>
</dbReference>
<feature type="domain" description="Photosynthesis system II assembly factor Ycf48/Hcf136-like" evidence="3">
    <location>
        <begin position="77"/>
        <end position="196"/>
    </location>
</feature>
<feature type="non-terminal residue" evidence="4">
    <location>
        <position position="329"/>
    </location>
</feature>
<evidence type="ECO:0000313" key="5">
    <source>
        <dbReference type="Proteomes" id="UP001190700"/>
    </source>
</evidence>
<evidence type="ECO:0000256" key="2">
    <source>
        <dbReference type="ARBA" id="ARBA00023276"/>
    </source>
</evidence>
<dbReference type="GO" id="GO:0015979">
    <property type="term" value="P:photosynthesis"/>
    <property type="evidence" value="ECO:0007669"/>
    <property type="project" value="UniProtKB-KW"/>
</dbReference>
<dbReference type="InterPro" id="IPR028203">
    <property type="entry name" value="PSII_CF48-like_dom"/>
</dbReference>
<protein>
    <recommendedName>
        <fullName evidence="3">Photosynthesis system II assembly factor Ycf48/Hcf136-like domain-containing protein</fullName>
    </recommendedName>
</protein>
<proteinExistence type="predicted"/>
<accession>A0AAE0FZJ3</accession>
<dbReference type="Pfam" id="PF14870">
    <property type="entry name" value="PSII_BNR"/>
    <property type="match status" value="1"/>
</dbReference>
<dbReference type="AlphaFoldDB" id="A0AAE0FZJ3"/>
<reference evidence="4 5" key="1">
    <citation type="journal article" date="2015" name="Genome Biol. Evol.">
        <title>Comparative Genomics of a Bacterivorous Green Alga Reveals Evolutionary Causalities and Consequences of Phago-Mixotrophic Mode of Nutrition.</title>
        <authorList>
            <person name="Burns J.A."/>
            <person name="Paasch A."/>
            <person name="Narechania A."/>
            <person name="Kim E."/>
        </authorList>
    </citation>
    <scope>NUCLEOTIDE SEQUENCE [LARGE SCALE GENOMIC DNA]</scope>
    <source>
        <strain evidence="4 5">PLY_AMNH</strain>
    </source>
</reference>
<gene>
    <name evidence="4" type="ORF">CYMTET_22849</name>
</gene>
<evidence type="ECO:0000256" key="1">
    <source>
        <dbReference type="ARBA" id="ARBA00022531"/>
    </source>
</evidence>
<dbReference type="GO" id="GO:0009523">
    <property type="term" value="C:photosystem II"/>
    <property type="evidence" value="ECO:0007669"/>
    <property type="project" value="UniProtKB-KW"/>
</dbReference>
<keyword evidence="1" id="KW-0602">Photosynthesis</keyword>
<name>A0AAE0FZJ3_9CHLO</name>
<dbReference type="Proteomes" id="UP001190700">
    <property type="component" value="Unassembled WGS sequence"/>
</dbReference>
<comment type="caution">
    <text evidence="4">The sequence shown here is derived from an EMBL/GenBank/DDBJ whole genome shotgun (WGS) entry which is preliminary data.</text>
</comment>
<dbReference type="EMBL" id="LGRX02011693">
    <property type="protein sequence ID" value="KAK3268658.1"/>
    <property type="molecule type" value="Genomic_DNA"/>
</dbReference>
<dbReference type="InterPro" id="IPR015943">
    <property type="entry name" value="WD40/YVTN_repeat-like_dom_sf"/>
</dbReference>
<dbReference type="PANTHER" id="PTHR47199">
    <property type="entry name" value="PHOTOSYSTEM II STABILITY/ASSEMBLY FACTOR HCF136, CHLOROPLASTIC"/>
    <property type="match status" value="1"/>
</dbReference>
<evidence type="ECO:0000259" key="3">
    <source>
        <dbReference type="Pfam" id="PF14870"/>
    </source>
</evidence>
<evidence type="ECO:0000313" key="4">
    <source>
        <dbReference type="EMBL" id="KAK3268658.1"/>
    </source>
</evidence>
<keyword evidence="2" id="KW-0604">Photosystem II</keyword>